<comment type="caution">
    <text evidence="1">The sequence shown here is derived from an EMBL/GenBank/DDBJ whole genome shotgun (WGS) entry which is preliminary data.</text>
</comment>
<dbReference type="EMBL" id="CM044704">
    <property type="protein sequence ID" value="KAI5665721.1"/>
    <property type="molecule type" value="Genomic_DNA"/>
</dbReference>
<reference evidence="2" key="1">
    <citation type="journal article" date="2023" name="Nat. Plants">
        <title>Single-cell RNA sequencing provides a high-resolution roadmap for understanding the multicellular compartmentation of specialized metabolism.</title>
        <authorList>
            <person name="Sun S."/>
            <person name="Shen X."/>
            <person name="Li Y."/>
            <person name="Li Y."/>
            <person name="Wang S."/>
            <person name="Li R."/>
            <person name="Zhang H."/>
            <person name="Shen G."/>
            <person name="Guo B."/>
            <person name="Wei J."/>
            <person name="Xu J."/>
            <person name="St-Pierre B."/>
            <person name="Chen S."/>
            <person name="Sun C."/>
        </authorList>
    </citation>
    <scope>NUCLEOTIDE SEQUENCE [LARGE SCALE GENOMIC DNA]</scope>
</reference>
<proteinExistence type="predicted"/>
<accession>A0ACC0AYN0</accession>
<sequence>MANRHVLMIPYPVQGHVIPLMELAQCLAKNGIKITFVNTEITHQRVINALGGKDALECYDQIHLVSIPDGVESEEDRNVPGKLSEAIYRVMPGKLEELIVEHNASKKDDKISCIIADQSLGWAQEVARKLGIRGVAFLPAAAAVLVLGFSIPKLIDDGIINQEGTPIRKEMVQLAPSMPRMNSVDFVWARIGNLAVQKIIFEAMIQNNKAVKLADWLICNSTYDLEPGAFTLAPEIVPIGPLLASNRLGNSVGHFWQEDSTCLDWLDKQEPHSVIYVAFGSFAVFSQTQFQELALGLELTNRPFLWVVRPNTKDGNTDAYPEGFQKRTATQGLMVRGAPQQKVLSHPSIACFISHCGWNSTVESVSNGVPILCWPYFADQFINQSYICDIWEVGLGFKTDANRIITREEIKEKVNELLGSMAYKERAMQLKEMMSSSIKEGDMCIKPGHKPNKWKTENRLSATLLSKLLSVPTGSYFYKRKKKAFQKTKKEIIMGLPHVLAIPYPAQGHVIPLMEIALCLVKHGIRVTFVNSVINHNRVLKSLPKEDTIPELINLVSIPDGIESWEDRKDLGKLTESILQVMPGKLEALIDDINGYADDKITCLIADENMGWALDIAGKKGIRGIAFWTSAAAMLALLFSTQKLIDDEIIDNTGSILKKQMVQLAPGMPEMDSALFVWACIGDAKTQKIIFELMKINNRTAKKAVWVLCNTTDVLEKETFNAFPEILPIGPLLASNRLGKSMGHFWPEESDCLTWLDKQPPQSVIYVAFGSFTVFDQTQFHELALGLELTNRPFLWVVRPDLTDQETDNAYPTGFKNRIQGRGRLASWTPQQNVLSHPSIACFLSHCGWNSTMEGLSNGIPFLCWPYFADQFLDQTYICDIWKVGLGFNKNKCGIIEREEIKNKIDQLLSNGKFRARALELKAKIMESVRENGSSGKNFSTVINWIKDQSAANTPAVNDF</sequence>
<organism evidence="1 2">
    <name type="scientific">Catharanthus roseus</name>
    <name type="common">Madagascar periwinkle</name>
    <name type="synonym">Vinca rosea</name>
    <dbReference type="NCBI Taxonomy" id="4058"/>
    <lineage>
        <taxon>Eukaryota</taxon>
        <taxon>Viridiplantae</taxon>
        <taxon>Streptophyta</taxon>
        <taxon>Embryophyta</taxon>
        <taxon>Tracheophyta</taxon>
        <taxon>Spermatophyta</taxon>
        <taxon>Magnoliopsida</taxon>
        <taxon>eudicotyledons</taxon>
        <taxon>Gunneridae</taxon>
        <taxon>Pentapetalae</taxon>
        <taxon>asterids</taxon>
        <taxon>lamiids</taxon>
        <taxon>Gentianales</taxon>
        <taxon>Apocynaceae</taxon>
        <taxon>Rauvolfioideae</taxon>
        <taxon>Vinceae</taxon>
        <taxon>Catharanthinae</taxon>
        <taxon>Catharanthus</taxon>
    </lineage>
</organism>
<keyword evidence="2" id="KW-1185">Reference proteome</keyword>
<name>A0ACC0AYN0_CATRO</name>
<gene>
    <name evidence="1" type="ORF">M9H77_15574</name>
</gene>
<protein>
    <submittedName>
        <fullName evidence="1">Uncharacterized protein</fullName>
    </submittedName>
</protein>
<evidence type="ECO:0000313" key="1">
    <source>
        <dbReference type="EMBL" id="KAI5665721.1"/>
    </source>
</evidence>
<evidence type="ECO:0000313" key="2">
    <source>
        <dbReference type="Proteomes" id="UP001060085"/>
    </source>
</evidence>
<dbReference type="Proteomes" id="UP001060085">
    <property type="component" value="Linkage Group LG04"/>
</dbReference>